<evidence type="ECO:0000313" key="1">
    <source>
        <dbReference type="EMBL" id="CUS14557.1"/>
    </source>
</evidence>
<dbReference type="EMBL" id="LN890957">
    <property type="protein sequence ID" value="CUS14557.1"/>
    <property type="molecule type" value="Genomic_DNA"/>
</dbReference>
<feature type="non-terminal residue" evidence="1">
    <location>
        <position position="50"/>
    </location>
</feature>
<dbReference type="Proteomes" id="UP001412239">
    <property type="component" value="Unassembled WGS sequence"/>
</dbReference>
<evidence type="ECO:0000313" key="2">
    <source>
        <dbReference type="Proteomes" id="UP001412239"/>
    </source>
</evidence>
<keyword evidence="2" id="KW-1185">Reference proteome</keyword>
<sequence length="50" mass="5880">MERGEIWLVRQSISNHLDRKPDKYETYLPTGLLNHVTSEFCLASRSFSPR</sequence>
<protein>
    <submittedName>
        <fullName evidence="1">Uncharacterized protein</fullName>
    </submittedName>
</protein>
<gene>
    <name evidence="1" type="ORF">GSTUAT00001288001</name>
</gene>
<name>A0A292Q787_9PEZI</name>
<proteinExistence type="predicted"/>
<organism evidence="1 2">
    <name type="scientific">Tuber aestivum</name>
    <name type="common">summer truffle</name>
    <dbReference type="NCBI Taxonomy" id="59557"/>
    <lineage>
        <taxon>Eukaryota</taxon>
        <taxon>Fungi</taxon>
        <taxon>Dikarya</taxon>
        <taxon>Ascomycota</taxon>
        <taxon>Pezizomycotina</taxon>
        <taxon>Pezizomycetes</taxon>
        <taxon>Pezizales</taxon>
        <taxon>Tuberaceae</taxon>
        <taxon>Tuber</taxon>
    </lineage>
</organism>
<accession>A0A292Q787</accession>
<dbReference type="AlphaFoldDB" id="A0A292Q787"/>
<reference evidence="1" key="1">
    <citation type="submission" date="2015-10" db="EMBL/GenBank/DDBJ databases">
        <authorList>
            <person name="Regsiter A."/>
            <person name="william w."/>
        </authorList>
    </citation>
    <scope>NUCLEOTIDE SEQUENCE</scope>
    <source>
        <strain evidence="1">Montdore</strain>
    </source>
</reference>